<proteinExistence type="inferred from homology"/>
<keyword evidence="14" id="KW-1185">Reference proteome</keyword>
<dbReference type="OrthoDB" id="9804372at2"/>
<dbReference type="SUPFAM" id="SSF52141">
    <property type="entry name" value="Uracil-DNA glycosylase-like"/>
    <property type="match status" value="1"/>
</dbReference>
<comment type="function">
    <text evidence="2 9 11">Excises uracil residues from the DNA which can arise as a result of misincorporation of dUMP residues by DNA polymerase or due to deamination of cytosine.</text>
</comment>
<name>A0A1G4RQK6_9BACL</name>
<evidence type="ECO:0000256" key="10">
    <source>
        <dbReference type="PROSITE-ProRule" id="PRU10072"/>
    </source>
</evidence>
<keyword evidence="9" id="KW-0963">Cytoplasm</keyword>
<dbReference type="GO" id="GO:0004844">
    <property type="term" value="F:uracil DNA N-glycosylase activity"/>
    <property type="evidence" value="ECO:0007669"/>
    <property type="project" value="UniProtKB-UniRule"/>
</dbReference>
<evidence type="ECO:0000256" key="1">
    <source>
        <dbReference type="ARBA" id="ARBA00001400"/>
    </source>
</evidence>
<keyword evidence="6 9" id="KW-0227">DNA damage</keyword>
<evidence type="ECO:0000313" key="14">
    <source>
        <dbReference type="Proteomes" id="UP000198601"/>
    </source>
</evidence>
<comment type="subcellular location">
    <subcellularLocation>
        <location evidence="9">Cytoplasm</location>
    </subcellularLocation>
</comment>
<gene>
    <name evidence="9" type="primary">ung</name>
    <name evidence="13" type="ORF">SAMN04487970_101850</name>
</gene>
<dbReference type="RefSeq" id="WP_090672560.1">
    <property type="nucleotide sequence ID" value="NZ_FMTT01000018.1"/>
</dbReference>
<dbReference type="FunFam" id="3.40.470.10:FF:000001">
    <property type="entry name" value="Uracil-DNA glycosylase"/>
    <property type="match status" value="1"/>
</dbReference>
<dbReference type="InterPro" id="IPR002043">
    <property type="entry name" value="UDG_fam1"/>
</dbReference>
<keyword evidence="7 9" id="KW-0378">Hydrolase</keyword>
<evidence type="ECO:0000256" key="5">
    <source>
        <dbReference type="ARBA" id="ARBA00018429"/>
    </source>
</evidence>
<dbReference type="HAMAP" id="MF_00148">
    <property type="entry name" value="UDG"/>
    <property type="match status" value="1"/>
</dbReference>
<dbReference type="EMBL" id="FMTT01000018">
    <property type="protein sequence ID" value="SCW59262.1"/>
    <property type="molecule type" value="Genomic_DNA"/>
</dbReference>
<dbReference type="NCBIfam" id="NF003588">
    <property type="entry name" value="PRK05254.1-1"/>
    <property type="match status" value="1"/>
</dbReference>
<dbReference type="NCBIfam" id="NF003592">
    <property type="entry name" value="PRK05254.1-5"/>
    <property type="match status" value="1"/>
</dbReference>
<organism evidence="13 14">
    <name type="scientific">Paenibacillus tianmuensis</name>
    <dbReference type="NCBI Taxonomy" id="624147"/>
    <lineage>
        <taxon>Bacteria</taxon>
        <taxon>Bacillati</taxon>
        <taxon>Bacillota</taxon>
        <taxon>Bacilli</taxon>
        <taxon>Bacillales</taxon>
        <taxon>Paenibacillaceae</taxon>
        <taxon>Paenibacillus</taxon>
    </lineage>
</organism>
<dbReference type="CDD" id="cd10027">
    <property type="entry name" value="UDG-F1-like"/>
    <property type="match status" value="1"/>
</dbReference>
<dbReference type="SMART" id="SM00986">
    <property type="entry name" value="UDG"/>
    <property type="match status" value="1"/>
</dbReference>
<dbReference type="EC" id="3.2.2.27" evidence="4 9"/>
<dbReference type="Proteomes" id="UP000198601">
    <property type="component" value="Unassembled WGS sequence"/>
</dbReference>
<evidence type="ECO:0000259" key="12">
    <source>
        <dbReference type="SMART" id="SM00986"/>
    </source>
</evidence>
<evidence type="ECO:0000313" key="13">
    <source>
        <dbReference type="EMBL" id="SCW59262.1"/>
    </source>
</evidence>
<dbReference type="AlphaFoldDB" id="A0A1G4RQK6"/>
<comment type="similarity">
    <text evidence="3 9 11">Belongs to the uracil-DNA glycosylase (UDG) superfamily. UNG family.</text>
</comment>
<evidence type="ECO:0000256" key="11">
    <source>
        <dbReference type="RuleBase" id="RU003780"/>
    </source>
</evidence>
<dbReference type="PROSITE" id="PS00130">
    <property type="entry name" value="U_DNA_GLYCOSYLASE"/>
    <property type="match status" value="1"/>
</dbReference>
<protein>
    <recommendedName>
        <fullName evidence="5 9">Uracil-DNA glycosylase</fullName>
        <shortName evidence="9">UDG</shortName>
        <ecNumber evidence="4 9">3.2.2.27</ecNumber>
    </recommendedName>
</protein>
<accession>A0A1G4RQK6</accession>
<evidence type="ECO:0000256" key="7">
    <source>
        <dbReference type="ARBA" id="ARBA00022801"/>
    </source>
</evidence>
<evidence type="ECO:0000256" key="3">
    <source>
        <dbReference type="ARBA" id="ARBA00008184"/>
    </source>
</evidence>
<feature type="active site" description="Proton acceptor" evidence="9 10">
    <location>
        <position position="65"/>
    </location>
</feature>
<dbReference type="PANTHER" id="PTHR11264">
    <property type="entry name" value="URACIL-DNA GLYCOSYLASE"/>
    <property type="match status" value="1"/>
</dbReference>
<dbReference type="NCBIfam" id="TIGR00628">
    <property type="entry name" value="ung"/>
    <property type="match status" value="1"/>
</dbReference>
<dbReference type="PANTHER" id="PTHR11264:SF0">
    <property type="entry name" value="URACIL-DNA GLYCOSYLASE"/>
    <property type="match status" value="1"/>
</dbReference>
<evidence type="ECO:0000256" key="2">
    <source>
        <dbReference type="ARBA" id="ARBA00002631"/>
    </source>
</evidence>
<dbReference type="GO" id="GO:0005737">
    <property type="term" value="C:cytoplasm"/>
    <property type="evidence" value="ECO:0007669"/>
    <property type="project" value="UniProtKB-SubCell"/>
</dbReference>
<dbReference type="NCBIfam" id="NF003589">
    <property type="entry name" value="PRK05254.1-2"/>
    <property type="match status" value="1"/>
</dbReference>
<dbReference type="Gene3D" id="3.40.470.10">
    <property type="entry name" value="Uracil-DNA glycosylase-like domain"/>
    <property type="match status" value="1"/>
</dbReference>
<dbReference type="NCBIfam" id="NF003591">
    <property type="entry name" value="PRK05254.1-4"/>
    <property type="match status" value="1"/>
</dbReference>
<evidence type="ECO:0000256" key="4">
    <source>
        <dbReference type="ARBA" id="ARBA00012030"/>
    </source>
</evidence>
<evidence type="ECO:0000256" key="8">
    <source>
        <dbReference type="ARBA" id="ARBA00023204"/>
    </source>
</evidence>
<keyword evidence="8 9" id="KW-0234">DNA repair</keyword>
<dbReference type="InterPro" id="IPR018085">
    <property type="entry name" value="Ura-DNA_Glyclase_AS"/>
</dbReference>
<evidence type="ECO:0000256" key="6">
    <source>
        <dbReference type="ARBA" id="ARBA00022763"/>
    </source>
</evidence>
<dbReference type="Pfam" id="PF03167">
    <property type="entry name" value="UDG"/>
    <property type="match status" value="1"/>
</dbReference>
<comment type="catalytic activity">
    <reaction evidence="1 9 11">
        <text>Hydrolyzes single-stranded DNA or mismatched double-stranded DNA and polynucleotides, releasing free uracil.</text>
        <dbReference type="EC" id="3.2.2.27"/>
    </reaction>
</comment>
<feature type="domain" description="Uracil-DNA glycosylase-like" evidence="12">
    <location>
        <begin position="50"/>
        <end position="210"/>
    </location>
</feature>
<dbReference type="InterPro" id="IPR005122">
    <property type="entry name" value="Uracil-DNA_glycosylase-like"/>
</dbReference>
<reference evidence="14" key="1">
    <citation type="submission" date="2016-10" db="EMBL/GenBank/DDBJ databases">
        <authorList>
            <person name="Varghese N."/>
            <person name="Submissions S."/>
        </authorList>
    </citation>
    <scope>NUCLEOTIDE SEQUENCE [LARGE SCALE GENOMIC DNA]</scope>
    <source>
        <strain evidence="14">CGMCC 1.8946</strain>
    </source>
</reference>
<dbReference type="SMART" id="SM00987">
    <property type="entry name" value="UreE_C"/>
    <property type="match status" value="1"/>
</dbReference>
<dbReference type="STRING" id="624147.SAMN04487970_101850"/>
<evidence type="ECO:0000256" key="9">
    <source>
        <dbReference type="HAMAP-Rule" id="MF_00148"/>
    </source>
</evidence>
<dbReference type="GO" id="GO:0097510">
    <property type="term" value="P:base-excision repair, AP site formation via deaminated base removal"/>
    <property type="evidence" value="ECO:0007669"/>
    <property type="project" value="TreeGrafter"/>
</dbReference>
<sequence length="235" mass="26435">MTAILHNDWAPLLEDQFQAPYYNRLRPFLKQEYATRTVYPDMHDIFNALHYTSYADTKVVILGQDPYHGPGQAHGLSFSVKPGIPAPPSLQNIFKELQSDLGCPIPDNGCLVPWAEQGVLLLNTVLTVRQGEAHSHKGQGWETFTDRVISLLNEREKPVVFVLWGSPAQQKMQLITERRHFIVRSVHPSPLSAHRGFFGSQPFSQVNDFLRSIGNAEIDWQLPNLGVRSHSSGTA</sequence>
<dbReference type="InterPro" id="IPR036895">
    <property type="entry name" value="Uracil-DNA_glycosylase-like_sf"/>
</dbReference>